<dbReference type="InterPro" id="IPR020904">
    <property type="entry name" value="Sc_DH/Rdtase_CS"/>
</dbReference>
<dbReference type="PROSITE" id="PS00061">
    <property type="entry name" value="ADH_SHORT"/>
    <property type="match status" value="1"/>
</dbReference>
<dbReference type="PANTHER" id="PTHR44169:SF6">
    <property type="entry name" value="NADPH-DEPENDENT 1-ACYLDIHYDROXYACETONE PHOSPHATE REDUCTASE"/>
    <property type="match status" value="1"/>
</dbReference>
<gene>
    <name evidence="5" type="ORF">M406DRAFT_253272</name>
</gene>
<reference evidence="5" key="1">
    <citation type="journal article" date="2020" name="Phytopathology">
        <title>Genome sequence of the chestnut blight fungus Cryphonectria parasitica EP155: A fundamental resource for an archetypical invasive plant pathogen.</title>
        <authorList>
            <person name="Crouch J.A."/>
            <person name="Dawe A."/>
            <person name="Aerts A."/>
            <person name="Barry K."/>
            <person name="Churchill A.C.L."/>
            <person name="Grimwood J."/>
            <person name="Hillman B."/>
            <person name="Milgroom M.G."/>
            <person name="Pangilinan J."/>
            <person name="Smith M."/>
            <person name="Salamov A."/>
            <person name="Schmutz J."/>
            <person name="Yadav J."/>
            <person name="Grigoriev I.V."/>
            <person name="Nuss D."/>
        </authorList>
    </citation>
    <scope>NUCLEOTIDE SEQUENCE</scope>
    <source>
        <strain evidence="5">EP155</strain>
    </source>
</reference>
<evidence type="ECO:0000256" key="4">
    <source>
        <dbReference type="RuleBase" id="RU000363"/>
    </source>
</evidence>
<dbReference type="InterPro" id="IPR036291">
    <property type="entry name" value="NAD(P)-bd_dom_sf"/>
</dbReference>
<dbReference type="OrthoDB" id="2102561at2759"/>
<dbReference type="GO" id="GO:0005783">
    <property type="term" value="C:endoplasmic reticulum"/>
    <property type="evidence" value="ECO:0007669"/>
    <property type="project" value="TreeGrafter"/>
</dbReference>
<accession>A0A9P4Y6H2</accession>
<dbReference type="GO" id="GO:0000140">
    <property type="term" value="F:acylglycerone-phosphate reductase (NADP+) activity"/>
    <property type="evidence" value="ECO:0007669"/>
    <property type="project" value="TreeGrafter"/>
</dbReference>
<comment type="similarity">
    <text evidence="1 4">Belongs to the short-chain dehydrogenases/reductases (SDR) family.</text>
</comment>
<keyword evidence="6" id="KW-1185">Reference proteome</keyword>
<dbReference type="GO" id="GO:0005811">
    <property type="term" value="C:lipid droplet"/>
    <property type="evidence" value="ECO:0007669"/>
    <property type="project" value="TreeGrafter"/>
</dbReference>
<dbReference type="Proteomes" id="UP000803844">
    <property type="component" value="Unassembled WGS sequence"/>
</dbReference>
<keyword evidence="3" id="KW-0560">Oxidoreductase</keyword>
<keyword evidence="2" id="KW-0521">NADP</keyword>
<proteinExistence type="inferred from homology"/>
<evidence type="ECO:0000256" key="2">
    <source>
        <dbReference type="ARBA" id="ARBA00022857"/>
    </source>
</evidence>
<dbReference type="AlphaFoldDB" id="A0A9P4Y6H2"/>
<evidence type="ECO:0000313" key="5">
    <source>
        <dbReference type="EMBL" id="KAF3767812.1"/>
    </source>
</evidence>
<dbReference type="GO" id="GO:0004806">
    <property type="term" value="F:triacylglycerol lipase activity"/>
    <property type="evidence" value="ECO:0007669"/>
    <property type="project" value="TreeGrafter"/>
</dbReference>
<dbReference type="PANTHER" id="PTHR44169">
    <property type="entry name" value="NADPH-DEPENDENT 1-ACYLDIHYDROXYACETONE PHOSPHATE REDUCTASE"/>
    <property type="match status" value="1"/>
</dbReference>
<dbReference type="SUPFAM" id="SSF51735">
    <property type="entry name" value="NAD(P)-binding Rossmann-fold domains"/>
    <property type="match status" value="1"/>
</dbReference>
<protein>
    <submittedName>
        <fullName evidence="5">NAD(P)-binding protein</fullName>
    </submittedName>
</protein>
<dbReference type="Pfam" id="PF00106">
    <property type="entry name" value="adh_short"/>
    <property type="match status" value="1"/>
</dbReference>
<dbReference type="PRINTS" id="PR00080">
    <property type="entry name" value="SDRFAMILY"/>
</dbReference>
<name>A0A9P4Y6H2_CRYP1</name>
<comment type="caution">
    <text evidence="5">The sequence shown here is derived from an EMBL/GenBank/DDBJ whole genome shotgun (WGS) entry which is preliminary data.</text>
</comment>
<dbReference type="InterPro" id="IPR002347">
    <property type="entry name" value="SDR_fam"/>
</dbReference>
<evidence type="ECO:0000313" key="6">
    <source>
        <dbReference type="Proteomes" id="UP000803844"/>
    </source>
</evidence>
<sequence length="275" mass="29130">MVTTPTKSALITGCSEGGIGHHLALEFQRRGNIHVFATARSLAKMEPLAGLPNVTLLALDVTSQASIDTAAAAVAAHTGGTLDYLVNNAGLQYVMPVLDLDNALARRLFDVNFWGVFSVTRALAPLVIAAKGTIANLSSIGTLLSLPYLVTYASSKAAAEAFSEGLRRELAPLGVKVATVMVGGVKTNIHSSHPALSLPEDSFYRPVANRIADRAAGRDAEQYLGPPEDFARGLVDDLLRGASGKVYHGKMASMAGIARLLPSWLLVSRWIRFPV</sequence>
<evidence type="ECO:0000256" key="1">
    <source>
        <dbReference type="ARBA" id="ARBA00006484"/>
    </source>
</evidence>
<dbReference type="GO" id="GO:0006654">
    <property type="term" value="P:phosphatidic acid biosynthetic process"/>
    <property type="evidence" value="ECO:0007669"/>
    <property type="project" value="TreeGrafter"/>
</dbReference>
<dbReference type="GO" id="GO:0019433">
    <property type="term" value="P:triglyceride catabolic process"/>
    <property type="evidence" value="ECO:0007669"/>
    <property type="project" value="TreeGrafter"/>
</dbReference>
<dbReference type="RefSeq" id="XP_040778773.1">
    <property type="nucleotide sequence ID" value="XM_040916891.1"/>
</dbReference>
<dbReference type="PRINTS" id="PR00081">
    <property type="entry name" value="GDHRDH"/>
</dbReference>
<dbReference type="CDD" id="cd05374">
    <property type="entry name" value="17beta-HSD-like_SDR_c"/>
    <property type="match status" value="1"/>
</dbReference>
<evidence type="ECO:0000256" key="3">
    <source>
        <dbReference type="ARBA" id="ARBA00023002"/>
    </source>
</evidence>
<dbReference type="Gene3D" id="3.40.50.720">
    <property type="entry name" value="NAD(P)-binding Rossmann-like Domain"/>
    <property type="match status" value="1"/>
</dbReference>
<dbReference type="GeneID" id="63834020"/>
<dbReference type="EMBL" id="MU032346">
    <property type="protein sequence ID" value="KAF3767812.1"/>
    <property type="molecule type" value="Genomic_DNA"/>
</dbReference>
<organism evidence="5 6">
    <name type="scientific">Cryphonectria parasitica (strain ATCC 38755 / EP155)</name>
    <dbReference type="NCBI Taxonomy" id="660469"/>
    <lineage>
        <taxon>Eukaryota</taxon>
        <taxon>Fungi</taxon>
        <taxon>Dikarya</taxon>
        <taxon>Ascomycota</taxon>
        <taxon>Pezizomycotina</taxon>
        <taxon>Sordariomycetes</taxon>
        <taxon>Sordariomycetidae</taxon>
        <taxon>Diaporthales</taxon>
        <taxon>Cryphonectriaceae</taxon>
        <taxon>Cryphonectria-Endothia species complex</taxon>
        <taxon>Cryphonectria</taxon>
    </lineage>
</organism>